<evidence type="ECO:0000313" key="4">
    <source>
        <dbReference type="EMBL" id="CAG9837244.1"/>
    </source>
</evidence>
<dbReference type="Proteomes" id="UP001153709">
    <property type="component" value="Chromosome 7"/>
</dbReference>
<gene>
    <name evidence="4" type="ORF">DIABBA_LOCUS10246</name>
</gene>
<evidence type="ECO:0000256" key="1">
    <source>
        <dbReference type="ARBA" id="ARBA00006484"/>
    </source>
</evidence>
<reference evidence="4" key="1">
    <citation type="submission" date="2022-01" db="EMBL/GenBank/DDBJ databases">
        <authorList>
            <person name="King R."/>
        </authorList>
    </citation>
    <scope>NUCLEOTIDE SEQUENCE</scope>
</reference>
<feature type="compositionally biased region" description="Basic and acidic residues" evidence="3">
    <location>
        <begin position="480"/>
        <end position="498"/>
    </location>
</feature>
<evidence type="ECO:0000256" key="3">
    <source>
        <dbReference type="SAM" id="MobiDB-lite"/>
    </source>
</evidence>
<dbReference type="GO" id="GO:0016616">
    <property type="term" value="F:oxidoreductase activity, acting on the CH-OH group of donors, NAD or NADP as acceptor"/>
    <property type="evidence" value="ECO:0007669"/>
    <property type="project" value="TreeGrafter"/>
</dbReference>
<feature type="compositionally biased region" description="Polar residues" evidence="3">
    <location>
        <begin position="24"/>
        <end position="37"/>
    </location>
</feature>
<feature type="region of interest" description="Disordered" evidence="3">
    <location>
        <begin position="336"/>
        <end position="373"/>
    </location>
</feature>
<accession>A0A9N9T237</accession>
<feature type="compositionally biased region" description="Polar residues" evidence="3">
    <location>
        <begin position="336"/>
        <end position="358"/>
    </location>
</feature>
<keyword evidence="5" id="KW-1185">Reference proteome</keyword>
<dbReference type="InterPro" id="IPR002347">
    <property type="entry name" value="SDR_fam"/>
</dbReference>
<evidence type="ECO:0000256" key="2">
    <source>
        <dbReference type="ARBA" id="ARBA00023002"/>
    </source>
</evidence>
<feature type="compositionally biased region" description="Basic and acidic residues" evidence="3">
    <location>
        <begin position="445"/>
        <end position="457"/>
    </location>
</feature>
<feature type="compositionally biased region" description="Low complexity" evidence="3">
    <location>
        <begin position="38"/>
        <end position="50"/>
    </location>
</feature>
<dbReference type="Gene3D" id="3.40.50.720">
    <property type="entry name" value="NAD(P)-binding Rossmann-like Domain"/>
    <property type="match status" value="1"/>
</dbReference>
<dbReference type="OrthoDB" id="417891at2759"/>
<dbReference type="EMBL" id="OU898282">
    <property type="protein sequence ID" value="CAG9837244.1"/>
    <property type="molecule type" value="Genomic_DNA"/>
</dbReference>
<name>A0A9N9T237_DIABA</name>
<sequence length="743" mass="83324">MFFWGNRGKTNKLLYVVTLNNSPNGIRNSPPTSTTFKNSGNNNRNYSNYSQDDVSPTKGKIAIITGDAKGIGLSIAEQLLKAEAETVIIGDILSQETKNETFRLNKKYGEHKAVFQPTDVTNPKDLEKLFNSTNKRFGKIGIVVNNAGILSIQNQEQIVDVNIKSLVNGTCLGFQYMSGTGGIIINNALLEGLQPMSTFPLYSGASQFIIGFTKSMSHNYFYNATGVKVMAFCPGPRETQMLTEVDIDNNMNEQMLLNLENKLEDTSREEFIQMSETVAKGVISMLHDGENGSIWIPKNCKFYKIQVPDFKNLTPTEIKMSQKSSTNKILSEMTPKCQTRSLSSNSSKTDTCSNQNKSAKCKSSKAEPKGGINCKDELQKKSAKSTRKICIKFGCPNKRKIICKVDKHMCEKLKDRKAVNKKLPCVIDKTVADSHDESAVPKCLAADKKQKGSENKSSKKYKKDKCGDVDPCKSKKKKKNSNENDDNSKRKSDVDPCKSKKKKKNSNENDDNSKRKSEPNCKNNSKSTNDRFRRKLCAKETEIRDAKRNYSVCKKSDNCADNEQKNEELKVSVDLKPYCSLKESNYQKRVKHFKCENECSKPNESNYKLDMKTTSTEVDKENCQNQTQKSNLKSTASLPHLEKTVAVKEIKPDELQNEPIMSKVLSNVKGSGLKSSLNETSKSQVLLETKPTDAPRITLVNHIDVGETIGLIPTLAIETESPKKYTSYQNRKFILKRPETIIR</sequence>
<feature type="compositionally biased region" description="Basic and acidic residues" evidence="3">
    <location>
        <begin position="505"/>
        <end position="519"/>
    </location>
</feature>
<proteinExistence type="inferred from homology"/>
<dbReference type="Pfam" id="PF00106">
    <property type="entry name" value="adh_short"/>
    <property type="match status" value="1"/>
</dbReference>
<feature type="region of interest" description="Disordered" evidence="3">
    <location>
        <begin position="24"/>
        <end position="55"/>
    </location>
</feature>
<evidence type="ECO:0008006" key="6">
    <source>
        <dbReference type="Google" id="ProtNLM"/>
    </source>
</evidence>
<feature type="compositionally biased region" description="Basic and acidic residues" evidence="3">
    <location>
        <begin position="464"/>
        <end position="473"/>
    </location>
</feature>
<dbReference type="PRINTS" id="PR00081">
    <property type="entry name" value="GDHRDH"/>
</dbReference>
<protein>
    <recommendedName>
        <fullName evidence="6">Alcohol dehydrogenase</fullName>
    </recommendedName>
</protein>
<keyword evidence="2" id="KW-0560">Oxidoreductase</keyword>
<organism evidence="4 5">
    <name type="scientific">Diabrotica balteata</name>
    <name type="common">Banded cucumber beetle</name>
    <dbReference type="NCBI Taxonomy" id="107213"/>
    <lineage>
        <taxon>Eukaryota</taxon>
        <taxon>Metazoa</taxon>
        <taxon>Ecdysozoa</taxon>
        <taxon>Arthropoda</taxon>
        <taxon>Hexapoda</taxon>
        <taxon>Insecta</taxon>
        <taxon>Pterygota</taxon>
        <taxon>Neoptera</taxon>
        <taxon>Endopterygota</taxon>
        <taxon>Coleoptera</taxon>
        <taxon>Polyphaga</taxon>
        <taxon>Cucujiformia</taxon>
        <taxon>Chrysomeloidea</taxon>
        <taxon>Chrysomelidae</taxon>
        <taxon>Galerucinae</taxon>
        <taxon>Diabroticina</taxon>
        <taxon>Diabroticites</taxon>
        <taxon>Diabrotica</taxon>
    </lineage>
</organism>
<feature type="region of interest" description="Disordered" evidence="3">
    <location>
        <begin position="445"/>
        <end position="535"/>
    </location>
</feature>
<dbReference type="PANTHER" id="PTHR44229">
    <property type="entry name" value="15-HYDROXYPROSTAGLANDIN DEHYDROGENASE [NAD(+)]"/>
    <property type="match status" value="1"/>
</dbReference>
<evidence type="ECO:0000313" key="5">
    <source>
        <dbReference type="Proteomes" id="UP001153709"/>
    </source>
</evidence>
<comment type="similarity">
    <text evidence="1">Belongs to the short-chain dehydrogenases/reductases (SDR) family.</text>
</comment>
<dbReference type="GO" id="GO:0005737">
    <property type="term" value="C:cytoplasm"/>
    <property type="evidence" value="ECO:0007669"/>
    <property type="project" value="TreeGrafter"/>
</dbReference>
<dbReference type="AlphaFoldDB" id="A0A9N9T237"/>
<feature type="compositionally biased region" description="Basic and acidic residues" evidence="3">
    <location>
        <begin position="364"/>
        <end position="373"/>
    </location>
</feature>
<dbReference type="InterPro" id="IPR036291">
    <property type="entry name" value="NAD(P)-bd_dom_sf"/>
</dbReference>
<dbReference type="PANTHER" id="PTHR44229:SF8">
    <property type="entry name" value="ALCOHOL DEHYDROGENASE-RELATED"/>
    <property type="match status" value="1"/>
</dbReference>
<dbReference type="SUPFAM" id="SSF51735">
    <property type="entry name" value="NAD(P)-binding Rossmann-fold domains"/>
    <property type="match status" value="1"/>
</dbReference>